<dbReference type="SUPFAM" id="SSF56091">
    <property type="entry name" value="DNA ligase/mRNA capping enzyme, catalytic domain"/>
    <property type="match status" value="1"/>
</dbReference>
<dbReference type="Pfam" id="PF09414">
    <property type="entry name" value="RNA_ligase"/>
    <property type="match status" value="1"/>
</dbReference>
<dbReference type="InterPro" id="IPR021122">
    <property type="entry name" value="RNA_ligase_dom_REL/Rnl2"/>
</dbReference>
<dbReference type="Gene3D" id="3.30.470.30">
    <property type="entry name" value="DNA ligase/mRNA capping enzyme"/>
    <property type="match status" value="1"/>
</dbReference>
<reference evidence="2" key="1">
    <citation type="journal article" date="2021" name="Proc. Natl. Acad. Sci. U.S.A.">
        <title>A Catalog of Tens of Thousands of Viruses from Human Metagenomes Reveals Hidden Associations with Chronic Diseases.</title>
        <authorList>
            <person name="Tisza M.J."/>
            <person name="Buck C.B."/>
        </authorList>
    </citation>
    <scope>NUCLEOTIDE SEQUENCE</scope>
    <source>
        <strain evidence="2">Ct96x5</strain>
    </source>
</reference>
<dbReference type="GO" id="GO:0016874">
    <property type="term" value="F:ligase activity"/>
    <property type="evidence" value="ECO:0007669"/>
    <property type="project" value="UniProtKB-KW"/>
</dbReference>
<organism evidence="2">
    <name type="scientific">Siphoviridae sp. ct96x5</name>
    <dbReference type="NCBI Taxonomy" id="2825367"/>
    <lineage>
        <taxon>Viruses</taxon>
        <taxon>Duplodnaviria</taxon>
        <taxon>Heunggongvirae</taxon>
        <taxon>Uroviricota</taxon>
        <taxon>Caudoviricetes</taxon>
    </lineage>
</organism>
<accession>A0A8S5PRA0</accession>
<dbReference type="EMBL" id="BK015488">
    <property type="protein sequence ID" value="DAE09402.1"/>
    <property type="molecule type" value="Genomic_DNA"/>
</dbReference>
<name>A0A8S5PRA0_9CAUD</name>
<keyword evidence="2" id="KW-0436">Ligase</keyword>
<feature type="domain" description="RNA ligase" evidence="1">
    <location>
        <begin position="201"/>
        <end position="373"/>
    </location>
</feature>
<protein>
    <submittedName>
        <fullName evidence="2">Putative RNA ligase</fullName>
    </submittedName>
</protein>
<evidence type="ECO:0000259" key="1">
    <source>
        <dbReference type="Pfam" id="PF09414"/>
    </source>
</evidence>
<evidence type="ECO:0000313" key="2">
    <source>
        <dbReference type="EMBL" id="DAE09402.1"/>
    </source>
</evidence>
<proteinExistence type="predicted"/>
<dbReference type="Pfam" id="PF21189">
    <property type="entry name" value="PHA02142"/>
    <property type="match status" value="1"/>
</dbReference>
<sequence>MLINGKRALAYIVAIDEIRPIPNYDRVEHARTNGWWVIVSKNDNLNVGDKCVYFEIDSRVPSDDPRFAFLEKRDFKVRTLKMCKVISQGLLMPVSAFGFDDLPVGTDVTEKLGITYAVDDDNVRKSTPNAQARYTGMQYRHKKLFKTKLFRWLMRHERGRKILFAIFGRKTDTPLPFPSCISHTDEERCENMPWILGTDIEYVATEKIDGTSSTYLLERKPFGKFDYTVCSRNLGLHRPKNEREADSYWAMEFKYNIEKHLKEYLAANPDKKFICIQGEIAGPGIQKNPLSLDDVQLFGFNVIDDVNGRWPSYKGRELLESFGMQWVPVLGTTTLPATMEELKATADGNSALSPGRLREGIVYRSLNGKNSFKNVSNEYLLHQGKLKPRKKVATNE</sequence>